<evidence type="ECO:0000256" key="8">
    <source>
        <dbReference type="SAM" id="MobiDB-lite"/>
    </source>
</evidence>
<evidence type="ECO:0000259" key="10">
    <source>
        <dbReference type="SMART" id="SM00906"/>
    </source>
</evidence>
<keyword evidence="4" id="KW-0805">Transcription regulation</keyword>
<evidence type="ECO:0000256" key="1">
    <source>
        <dbReference type="ARBA" id="ARBA00004123"/>
    </source>
</evidence>
<dbReference type="InterPro" id="IPR007219">
    <property type="entry name" value="XnlR_reg_dom"/>
</dbReference>
<evidence type="ECO:0000256" key="5">
    <source>
        <dbReference type="ARBA" id="ARBA00023125"/>
    </source>
</evidence>
<dbReference type="GO" id="GO:0000981">
    <property type="term" value="F:DNA-binding transcription factor activity, RNA polymerase II-specific"/>
    <property type="evidence" value="ECO:0007669"/>
    <property type="project" value="TreeGrafter"/>
</dbReference>
<dbReference type="GeneID" id="19277276"/>
<evidence type="ECO:0000256" key="3">
    <source>
        <dbReference type="ARBA" id="ARBA00022833"/>
    </source>
</evidence>
<dbReference type="OMA" id="AALIHCI"/>
<dbReference type="eggNOG" id="ENOG502T6E5">
    <property type="taxonomic scope" value="Eukaryota"/>
</dbReference>
<dbReference type="GO" id="GO:0006351">
    <property type="term" value="P:DNA-templated transcription"/>
    <property type="evidence" value="ECO:0007669"/>
    <property type="project" value="InterPro"/>
</dbReference>
<evidence type="ECO:0000256" key="6">
    <source>
        <dbReference type="ARBA" id="ARBA00023163"/>
    </source>
</evidence>
<dbReference type="OrthoDB" id="189997at2759"/>
<dbReference type="PANTHER" id="PTHR47782:SF1">
    <property type="entry name" value="PYRIMIDINE PATHWAY REGULATORY PROTEIN 1"/>
    <property type="match status" value="1"/>
</dbReference>
<keyword evidence="9" id="KW-0732">Signal</keyword>
<comment type="subcellular location">
    <subcellularLocation>
        <location evidence="1">Nucleus</location>
    </subcellularLocation>
</comment>
<keyword evidence="3" id="KW-0862">Zinc</keyword>
<dbReference type="HOGENOM" id="CLU_018404_1_0_1"/>
<dbReference type="GO" id="GO:0008270">
    <property type="term" value="F:zinc ion binding"/>
    <property type="evidence" value="ECO:0007669"/>
    <property type="project" value="InterPro"/>
</dbReference>
<evidence type="ECO:0000256" key="4">
    <source>
        <dbReference type="ARBA" id="ARBA00023015"/>
    </source>
</evidence>
<keyword evidence="5" id="KW-0238">DNA-binding</keyword>
<protein>
    <recommendedName>
        <fullName evidence="10">Xylanolytic transcriptional activator regulatory domain-containing protein</fullName>
    </recommendedName>
</protein>
<reference evidence="12" key="1">
    <citation type="journal article" date="2015" name="BMC Genomics">
        <title>Genomic and transcriptomic analysis of the endophytic fungus Pestalotiopsis fici reveals its lifestyle and high potential for synthesis of natural products.</title>
        <authorList>
            <person name="Wang X."/>
            <person name="Zhang X."/>
            <person name="Liu L."/>
            <person name="Xiang M."/>
            <person name="Wang W."/>
            <person name="Sun X."/>
            <person name="Che Y."/>
            <person name="Guo L."/>
            <person name="Liu G."/>
            <person name="Guo L."/>
            <person name="Wang C."/>
            <person name="Yin W.B."/>
            <person name="Stadler M."/>
            <person name="Zhang X."/>
            <person name="Liu X."/>
        </authorList>
    </citation>
    <scope>NUCLEOTIDE SEQUENCE [LARGE SCALE GENOMIC DNA]</scope>
    <source>
        <strain evidence="12">W106-1 / CGMCC3.15140</strain>
    </source>
</reference>
<dbReference type="SMART" id="SM00906">
    <property type="entry name" value="Fungal_trans"/>
    <property type="match status" value="1"/>
</dbReference>
<feature type="chain" id="PRO_5004833756" description="Xylanolytic transcriptional activator regulatory domain-containing protein" evidence="9">
    <location>
        <begin position="24"/>
        <end position="640"/>
    </location>
</feature>
<dbReference type="KEGG" id="pfy:PFICI_12263"/>
<sequence>MAIRPVLCAKLLVLMSRSHLLTLEERVTQQQLHLERLQFLLEKNNIPHDNQTLISETGREVSRQIRAQASVHPPQDTPLGDAGPDAGHPGPYAAATQAMLDRILDLTQRRAVEEPPFSQILLRRFISAKSSPQVASPISPESILTRKRLLPDLMHDLVTTKVSLPSSREAADSLADAYFQFANTGLPLLHETSFRQKLDFVYASPELVDLGSEHCDNDFKLAVFFVFAVFAVAIVIRQKRDPFGIPITLADRYHKMALQFLDDAVVPNDYIGVQALLLIAMYSYHHPTTWDVWKPVGAALRLAIELGLHKDQETTEFDALILDTKRRVFWVAYAMDRSVAIAINMPLGISDGSITTKFPNEVDDEFIKHSGINAPEDGRFWSKSLSIHLFRYRQLQSEIQNILCEKPWPVNSTLDLDRWQHQMHARLWAWYKKCPGGSNLNDDQRINLENFELSLYRALLFLYSPSPNISEPSDAALVALSEVATNLVQIYSRSFREYKLTILWQAVENLSSAGTSLLYSYTHSASVRQRVAIKRLESLVHTCSSVLWGMVEHFPAFKGKRDAFDILASATMADITANAEKENSSFGWPRDGNQDMFGGRDDVGMFMDDEYLENGFFEMRAEEFHDRPTPFSTSEQQRMI</sequence>
<keyword evidence="12" id="KW-1185">Reference proteome</keyword>
<dbReference type="EMBL" id="KI912118">
    <property type="protein sequence ID" value="ETS75319.1"/>
    <property type="molecule type" value="Genomic_DNA"/>
</dbReference>
<feature type="compositionally biased region" description="Low complexity" evidence="8">
    <location>
        <begin position="78"/>
        <end position="88"/>
    </location>
</feature>
<feature type="signal peptide" evidence="9">
    <location>
        <begin position="1"/>
        <end position="23"/>
    </location>
</feature>
<evidence type="ECO:0000256" key="2">
    <source>
        <dbReference type="ARBA" id="ARBA00022723"/>
    </source>
</evidence>
<evidence type="ECO:0000313" key="11">
    <source>
        <dbReference type="EMBL" id="ETS75319.1"/>
    </source>
</evidence>
<dbReference type="InParanoid" id="W3WNF8"/>
<dbReference type="PANTHER" id="PTHR47782">
    <property type="entry name" value="ZN(II)2CYS6 TRANSCRIPTION FACTOR (EUROFUNG)-RELATED"/>
    <property type="match status" value="1"/>
</dbReference>
<gene>
    <name evidence="11" type="ORF">PFICI_12263</name>
</gene>
<dbReference type="GO" id="GO:0043565">
    <property type="term" value="F:sequence-specific DNA binding"/>
    <property type="evidence" value="ECO:0007669"/>
    <property type="project" value="TreeGrafter"/>
</dbReference>
<dbReference type="CDD" id="cd12148">
    <property type="entry name" value="fungal_TF_MHR"/>
    <property type="match status" value="1"/>
</dbReference>
<feature type="region of interest" description="Disordered" evidence="8">
    <location>
        <begin position="68"/>
        <end position="88"/>
    </location>
</feature>
<dbReference type="Pfam" id="PF04082">
    <property type="entry name" value="Fungal_trans"/>
    <property type="match status" value="1"/>
</dbReference>
<feature type="domain" description="Xylanolytic transcriptional activator regulatory" evidence="10">
    <location>
        <begin position="292"/>
        <end position="365"/>
    </location>
</feature>
<evidence type="ECO:0000256" key="7">
    <source>
        <dbReference type="ARBA" id="ARBA00023242"/>
    </source>
</evidence>
<dbReference type="AlphaFoldDB" id="W3WNF8"/>
<organism evidence="11 12">
    <name type="scientific">Pestalotiopsis fici (strain W106-1 / CGMCC3.15140)</name>
    <dbReference type="NCBI Taxonomy" id="1229662"/>
    <lineage>
        <taxon>Eukaryota</taxon>
        <taxon>Fungi</taxon>
        <taxon>Dikarya</taxon>
        <taxon>Ascomycota</taxon>
        <taxon>Pezizomycotina</taxon>
        <taxon>Sordariomycetes</taxon>
        <taxon>Xylariomycetidae</taxon>
        <taxon>Amphisphaeriales</taxon>
        <taxon>Sporocadaceae</taxon>
        <taxon>Pestalotiopsis</taxon>
    </lineage>
</organism>
<dbReference type="STRING" id="1229662.W3WNF8"/>
<dbReference type="RefSeq" id="XP_007839035.1">
    <property type="nucleotide sequence ID" value="XM_007840844.1"/>
</dbReference>
<dbReference type="GO" id="GO:0045944">
    <property type="term" value="P:positive regulation of transcription by RNA polymerase II"/>
    <property type="evidence" value="ECO:0007669"/>
    <property type="project" value="TreeGrafter"/>
</dbReference>
<dbReference type="Proteomes" id="UP000030651">
    <property type="component" value="Unassembled WGS sequence"/>
</dbReference>
<keyword evidence="6" id="KW-0804">Transcription</keyword>
<evidence type="ECO:0000256" key="9">
    <source>
        <dbReference type="SAM" id="SignalP"/>
    </source>
</evidence>
<dbReference type="InterPro" id="IPR052202">
    <property type="entry name" value="Yeast_MetPath_Reg"/>
</dbReference>
<name>W3WNF8_PESFW</name>
<dbReference type="GO" id="GO:0005634">
    <property type="term" value="C:nucleus"/>
    <property type="evidence" value="ECO:0007669"/>
    <property type="project" value="UniProtKB-SubCell"/>
</dbReference>
<keyword evidence="2" id="KW-0479">Metal-binding</keyword>
<proteinExistence type="predicted"/>
<evidence type="ECO:0000313" key="12">
    <source>
        <dbReference type="Proteomes" id="UP000030651"/>
    </source>
</evidence>
<keyword evidence="7" id="KW-0539">Nucleus</keyword>
<accession>W3WNF8</accession>